<feature type="transmembrane region" description="Helical" evidence="2">
    <location>
        <begin position="12"/>
        <end position="28"/>
    </location>
</feature>
<feature type="region of interest" description="Disordered" evidence="1">
    <location>
        <begin position="283"/>
        <end position="327"/>
    </location>
</feature>
<evidence type="ECO:0000256" key="1">
    <source>
        <dbReference type="SAM" id="MobiDB-lite"/>
    </source>
</evidence>
<keyword evidence="2" id="KW-1133">Transmembrane helix</keyword>
<dbReference type="PANTHER" id="PTHR34700">
    <property type="entry name" value="POTASSIUM BINDING PROTEIN KBP"/>
    <property type="match status" value="1"/>
</dbReference>
<evidence type="ECO:0000313" key="5">
    <source>
        <dbReference type="Proteomes" id="UP000199283"/>
    </source>
</evidence>
<keyword evidence="2" id="KW-0812">Transmembrane</keyword>
<dbReference type="InterPro" id="IPR018392">
    <property type="entry name" value="LysM"/>
</dbReference>
<dbReference type="CDD" id="cd00118">
    <property type="entry name" value="LysM"/>
    <property type="match status" value="1"/>
</dbReference>
<feature type="domain" description="LysM" evidence="3">
    <location>
        <begin position="448"/>
        <end position="497"/>
    </location>
</feature>
<sequence>MTNGVSAGRRTIGVLVILAIGWAGFVLLKPRDLPSMPEMGTGSPDKVSGPSEVLVMPDTVPTPETPDAPKVLADMTLPKMDVVRVDGLGATVVAGNAARDVDVILRLDGQEVATARTDADGNFVSLFDLPITDAPRILTVETRGADGVVARATDSIIVAPTFPTAPTQDDIPRTVTETVASEADVPRPPDNGALPPVDSDNLRVAAVPPPQIAPAPTRLDSASTAEGGVIAEDVSVADATGTGAIVKDQTVSDEIGTDATAGIAPSQTSDAPEIGTTRIVTAGDVPTVPPQIDVAPAAPSSVSSITASDAPLPPVPSPSPARAATPPRLFRAGAGGVTVLPDNTSPPDVRQDLGIDAISYDAAGEVQLAGRGVGDTQIRIYLDNRPIQQARVDRAGTWTSPLPNVDSGTYTLRIDSLAADGTVTGRVETPFQRTAPAVAAASRRDGVTAITVQPGYTLWAISEGYFGEGIRYVQIFEENQDFIRDPDLIYPGQVFKLPDVE</sequence>
<dbReference type="PROSITE" id="PS51782">
    <property type="entry name" value="LYSM"/>
    <property type="match status" value="1"/>
</dbReference>
<dbReference type="RefSeq" id="WP_092761358.1">
    <property type="nucleotide sequence ID" value="NZ_FNZQ01000002.1"/>
</dbReference>
<dbReference type="InterPro" id="IPR052196">
    <property type="entry name" value="Bact_Kbp"/>
</dbReference>
<keyword evidence="2" id="KW-0472">Membrane</keyword>
<accession>A0A1H7KQ78</accession>
<dbReference type="Proteomes" id="UP000199283">
    <property type="component" value="Unassembled WGS sequence"/>
</dbReference>
<feature type="compositionally biased region" description="Low complexity" evidence="1">
    <location>
        <begin position="292"/>
        <end position="310"/>
    </location>
</feature>
<protein>
    <submittedName>
        <fullName evidence="4">Nucleoid-associated protein YgaU, contains BON and LysM domains</fullName>
    </submittedName>
</protein>
<evidence type="ECO:0000259" key="3">
    <source>
        <dbReference type="PROSITE" id="PS51782"/>
    </source>
</evidence>
<dbReference type="InterPro" id="IPR036779">
    <property type="entry name" value="LysM_dom_sf"/>
</dbReference>
<dbReference type="EMBL" id="FNZQ01000002">
    <property type="protein sequence ID" value="SEK88215.1"/>
    <property type="molecule type" value="Genomic_DNA"/>
</dbReference>
<dbReference type="AlphaFoldDB" id="A0A1H7KQ78"/>
<organism evidence="4 5">
    <name type="scientific">Jannaschia helgolandensis</name>
    <dbReference type="NCBI Taxonomy" id="188906"/>
    <lineage>
        <taxon>Bacteria</taxon>
        <taxon>Pseudomonadati</taxon>
        <taxon>Pseudomonadota</taxon>
        <taxon>Alphaproteobacteria</taxon>
        <taxon>Rhodobacterales</taxon>
        <taxon>Roseobacteraceae</taxon>
        <taxon>Jannaschia</taxon>
    </lineage>
</organism>
<dbReference type="Pfam" id="PF01476">
    <property type="entry name" value="LysM"/>
    <property type="match status" value="1"/>
</dbReference>
<gene>
    <name evidence="4" type="ORF">SAMN04488526_1454</name>
</gene>
<name>A0A1H7KQ78_9RHOB</name>
<evidence type="ECO:0000313" key="4">
    <source>
        <dbReference type="EMBL" id="SEK88215.1"/>
    </source>
</evidence>
<keyword evidence="5" id="KW-1185">Reference proteome</keyword>
<evidence type="ECO:0000256" key="2">
    <source>
        <dbReference type="SAM" id="Phobius"/>
    </source>
</evidence>
<dbReference type="Gene3D" id="3.10.350.10">
    <property type="entry name" value="LysM domain"/>
    <property type="match status" value="1"/>
</dbReference>
<dbReference type="PANTHER" id="PTHR34700:SF4">
    <property type="entry name" value="PHAGE-LIKE ELEMENT PBSX PROTEIN XKDP"/>
    <property type="match status" value="1"/>
</dbReference>
<dbReference type="OrthoDB" id="370541at2"/>
<dbReference type="STRING" id="188906.SAMN04488526_1454"/>
<reference evidence="4 5" key="1">
    <citation type="submission" date="2016-10" db="EMBL/GenBank/DDBJ databases">
        <authorList>
            <person name="de Groot N.N."/>
        </authorList>
    </citation>
    <scope>NUCLEOTIDE SEQUENCE [LARGE SCALE GENOMIC DNA]</scope>
    <source>
        <strain evidence="4 5">DSM 14858</strain>
    </source>
</reference>
<proteinExistence type="predicted"/>